<comment type="caution">
    <text evidence="1">The sequence shown here is derived from an EMBL/GenBank/DDBJ whole genome shotgun (WGS) entry which is preliminary data.</text>
</comment>
<gene>
    <name evidence="1" type="ORF">Pma05_84610</name>
</gene>
<evidence type="ECO:0000313" key="1">
    <source>
        <dbReference type="EMBL" id="GIH01889.1"/>
    </source>
</evidence>
<dbReference type="Proteomes" id="UP000621500">
    <property type="component" value="Unassembled WGS sequence"/>
</dbReference>
<evidence type="ECO:0000313" key="2">
    <source>
        <dbReference type="Proteomes" id="UP000621500"/>
    </source>
</evidence>
<organism evidence="1 2">
    <name type="scientific">Plantactinospora mayteni</name>
    <dbReference type="NCBI Taxonomy" id="566021"/>
    <lineage>
        <taxon>Bacteria</taxon>
        <taxon>Bacillati</taxon>
        <taxon>Actinomycetota</taxon>
        <taxon>Actinomycetes</taxon>
        <taxon>Micromonosporales</taxon>
        <taxon>Micromonosporaceae</taxon>
        <taxon>Plantactinospora</taxon>
    </lineage>
</organism>
<reference evidence="1 2" key="1">
    <citation type="submission" date="2021-01" db="EMBL/GenBank/DDBJ databases">
        <title>Whole genome shotgun sequence of Plantactinospora mayteni NBRC 109088.</title>
        <authorList>
            <person name="Komaki H."/>
            <person name="Tamura T."/>
        </authorList>
    </citation>
    <scope>NUCLEOTIDE SEQUENCE [LARGE SCALE GENOMIC DNA]</scope>
    <source>
        <strain evidence="1 2">NBRC 109088</strain>
    </source>
</reference>
<proteinExistence type="predicted"/>
<sequence length="90" mass="10018">MVSRARHATWGIITDLHADGVPILLNTHLLDEAERLANDIVIIDRGWGAVASNPQEPDVGQPVVRKMPAVFHSMVHEHISMLTPRSKEDH</sequence>
<name>A0ABQ4F4Q1_9ACTN</name>
<keyword evidence="2" id="KW-1185">Reference proteome</keyword>
<dbReference type="RefSeq" id="WP_203863101.1">
    <property type="nucleotide sequence ID" value="NZ_BAAAZQ010000060.1"/>
</dbReference>
<dbReference type="EMBL" id="BONX01000095">
    <property type="protein sequence ID" value="GIH01889.1"/>
    <property type="molecule type" value="Genomic_DNA"/>
</dbReference>
<protein>
    <recommendedName>
        <fullName evidence="3">ABC transporter ATP-binding protein</fullName>
    </recommendedName>
</protein>
<accession>A0ABQ4F4Q1</accession>
<evidence type="ECO:0008006" key="3">
    <source>
        <dbReference type="Google" id="ProtNLM"/>
    </source>
</evidence>